<sequence>MKEDFLHYVWQYQYFKKEQLQTSAGESVTVLHPGFYNKADAGPDFSAARIKIGDTEWVGSVEIHLDASDWRRHRHQQDAKYNQVVLHVVWENDEPVQREEGSPMPTLVLKGRVALPLQNQYQELLWSEQTIPCAAQAPAVDSIFKSAMLDKTLLERLELKASLVLARMEQSRQDWESTVYQTLAAGFGFKINQEGFLQLAQALPWQVVKKYRPRPKQLEALVFGQAGLLNAATDDYLVELAKEHHYLAHKHSLPAPLPMSSWNMLRLRPANFPAVRLGQFLAVLLAQEHLWANLVTCETGEDYFNYFRQAPPKYWQEHYGPAKPSAQPFPALGDDSGQGLLINVVAPLLVAYARRFGNAAYQEKAVGLLEGLKKEQNKITRVYAGLGFPHGSAADSQALIQLFHAYCSPRKCLHCTVGHRLLKKNLTSSA</sequence>
<organism evidence="1 2">
    <name type="scientific">Rufibacter quisquiliarum</name>
    <dbReference type="NCBI Taxonomy" id="1549639"/>
    <lineage>
        <taxon>Bacteria</taxon>
        <taxon>Pseudomonadati</taxon>
        <taxon>Bacteroidota</taxon>
        <taxon>Cytophagia</taxon>
        <taxon>Cytophagales</taxon>
        <taxon>Hymenobacteraceae</taxon>
        <taxon>Rufibacter</taxon>
    </lineage>
</organism>
<protein>
    <recommendedName>
        <fullName evidence="3">DUF2851 family protein</fullName>
    </recommendedName>
</protein>
<dbReference type="AlphaFoldDB" id="A0A839GLS0"/>
<name>A0A839GLS0_9BACT</name>
<evidence type="ECO:0000313" key="1">
    <source>
        <dbReference type="EMBL" id="MBA9075418.1"/>
    </source>
</evidence>
<proteinExistence type="predicted"/>
<comment type="caution">
    <text evidence="1">The sequence shown here is derived from an EMBL/GenBank/DDBJ whole genome shotgun (WGS) entry which is preliminary data.</text>
</comment>
<evidence type="ECO:0000313" key="2">
    <source>
        <dbReference type="Proteomes" id="UP000563094"/>
    </source>
</evidence>
<dbReference type="Proteomes" id="UP000563094">
    <property type="component" value="Unassembled WGS sequence"/>
</dbReference>
<accession>A0A839GLS0</accession>
<dbReference type="Pfam" id="PF11013">
    <property type="entry name" value="DUF2851"/>
    <property type="match status" value="1"/>
</dbReference>
<evidence type="ECO:0008006" key="3">
    <source>
        <dbReference type="Google" id="ProtNLM"/>
    </source>
</evidence>
<keyword evidence="2" id="KW-1185">Reference proteome</keyword>
<dbReference type="EMBL" id="JACJIQ010000001">
    <property type="protein sequence ID" value="MBA9075418.1"/>
    <property type="molecule type" value="Genomic_DNA"/>
</dbReference>
<dbReference type="RefSeq" id="WP_182511183.1">
    <property type="nucleotide sequence ID" value="NZ_JACJIQ010000001.1"/>
</dbReference>
<dbReference type="InterPro" id="IPR021272">
    <property type="entry name" value="DUF2851"/>
</dbReference>
<gene>
    <name evidence="1" type="ORF">FHS90_000115</name>
</gene>
<reference evidence="1 2" key="1">
    <citation type="submission" date="2020-08" db="EMBL/GenBank/DDBJ databases">
        <title>Genomic Encyclopedia of Type Strains, Phase IV (KMG-IV): sequencing the most valuable type-strain genomes for metagenomic binning, comparative biology and taxonomic classification.</title>
        <authorList>
            <person name="Goeker M."/>
        </authorList>
    </citation>
    <scope>NUCLEOTIDE SEQUENCE [LARGE SCALE GENOMIC DNA]</scope>
    <source>
        <strain evidence="1 2">DSM 29854</strain>
    </source>
</reference>